<evidence type="ECO:0000313" key="3">
    <source>
        <dbReference type="Proteomes" id="UP000676601"/>
    </source>
</evidence>
<organism evidence="2 3">
    <name type="scientific">Paenibacillus cineris</name>
    <dbReference type="NCBI Taxonomy" id="237530"/>
    <lineage>
        <taxon>Bacteria</taxon>
        <taxon>Bacillati</taxon>
        <taxon>Bacillota</taxon>
        <taxon>Bacilli</taxon>
        <taxon>Bacillales</taxon>
        <taxon>Paenibacillaceae</taxon>
        <taxon>Paenibacillus</taxon>
    </lineage>
</organism>
<dbReference type="InterPro" id="IPR002575">
    <property type="entry name" value="Aminoglycoside_PTrfase"/>
</dbReference>
<protein>
    <recommendedName>
        <fullName evidence="1">Aminoglycoside phosphotransferase domain-containing protein</fullName>
    </recommendedName>
</protein>
<dbReference type="EMBL" id="BORU01000001">
    <property type="protein sequence ID" value="GIO54346.1"/>
    <property type="molecule type" value="Genomic_DNA"/>
</dbReference>
<evidence type="ECO:0000259" key="1">
    <source>
        <dbReference type="Pfam" id="PF01636"/>
    </source>
</evidence>
<sequence>MRQSYRMDEGAFVHHLNEAYGIAARRLIFIPYGDSAYSYRVEGENGTRYYLKLFDHGNDSHRQGILRCRRYVPFMWELHQTGRFMELPCPFRTLSGAFLLSLPDCTAVLFQFIEGETLAEAYPFSKHNLERVGRLAARIRQLTPFTTTSGLASETYDVSFYEHLFEFLQQLEHLQPGASPASQLLRELVIPQQTRITDLLHQITGVRERLVLDPAPNVLCHGDLWGGNLMETADGRLVVLDWEAAILAPAELDIVGYIGDGLGHFLKGYEQELGQQMELNPDLLRYYAYRHHLRNLTHWCMNILQRDLEPDQVDNDLEMVRYHCLNRLDTVEASLRNAADRNI</sequence>
<keyword evidence="3" id="KW-1185">Reference proteome</keyword>
<dbReference type="Gene3D" id="1.20.58.840">
    <property type="match status" value="1"/>
</dbReference>
<feature type="domain" description="Aminoglycoside phosphotransferase" evidence="1">
    <location>
        <begin position="32"/>
        <end position="274"/>
    </location>
</feature>
<dbReference type="InterPro" id="IPR011009">
    <property type="entry name" value="Kinase-like_dom_sf"/>
</dbReference>
<comment type="caution">
    <text evidence="2">The sequence shown here is derived from an EMBL/GenBank/DDBJ whole genome shotgun (WGS) entry which is preliminary data.</text>
</comment>
<gene>
    <name evidence="2" type="ORF">J21TS7_26640</name>
</gene>
<reference evidence="2 3" key="1">
    <citation type="submission" date="2021-03" db="EMBL/GenBank/DDBJ databases">
        <title>Antimicrobial resistance genes in bacteria isolated from Japanese honey, and their potential for conferring macrolide and lincosamide resistance in the American foulbrood pathogen Paenibacillus larvae.</title>
        <authorList>
            <person name="Okamoto M."/>
            <person name="Kumagai M."/>
            <person name="Kanamori H."/>
            <person name="Takamatsu D."/>
        </authorList>
    </citation>
    <scope>NUCLEOTIDE SEQUENCE [LARGE SCALE GENOMIC DNA]</scope>
    <source>
        <strain evidence="2 3">J21TS7</strain>
    </source>
</reference>
<name>A0ABQ4LCT0_9BACL</name>
<dbReference type="Gene3D" id="1.10.510.10">
    <property type="entry name" value="Transferase(Phosphotransferase) domain 1"/>
    <property type="match status" value="1"/>
</dbReference>
<proteinExistence type="predicted"/>
<evidence type="ECO:0000313" key="2">
    <source>
        <dbReference type="EMBL" id="GIO54346.1"/>
    </source>
</evidence>
<dbReference type="RefSeq" id="WP_212983845.1">
    <property type="nucleotide sequence ID" value="NZ_BORU01000001.1"/>
</dbReference>
<dbReference type="Pfam" id="PF01636">
    <property type="entry name" value="APH"/>
    <property type="match status" value="1"/>
</dbReference>
<dbReference type="Proteomes" id="UP000676601">
    <property type="component" value="Unassembled WGS sequence"/>
</dbReference>
<accession>A0ABQ4LCT0</accession>
<dbReference type="SUPFAM" id="SSF56112">
    <property type="entry name" value="Protein kinase-like (PK-like)"/>
    <property type="match status" value="1"/>
</dbReference>
<dbReference type="Gene3D" id="3.30.200.20">
    <property type="entry name" value="Phosphorylase Kinase, domain 1"/>
    <property type="match status" value="1"/>
</dbReference>